<comment type="caution">
    <text evidence="1">The sequence shown here is derived from an EMBL/GenBank/DDBJ whole genome shotgun (WGS) entry which is preliminary data.</text>
</comment>
<name>A0A9N8E3C5_9STRA</name>
<dbReference type="EMBL" id="CAICTM010000608">
    <property type="protein sequence ID" value="CAB9513737.1"/>
    <property type="molecule type" value="Genomic_DNA"/>
</dbReference>
<organism evidence="1 2">
    <name type="scientific">Seminavis robusta</name>
    <dbReference type="NCBI Taxonomy" id="568900"/>
    <lineage>
        <taxon>Eukaryota</taxon>
        <taxon>Sar</taxon>
        <taxon>Stramenopiles</taxon>
        <taxon>Ochrophyta</taxon>
        <taxon>Bacillariophyta</taxon>
        <taxon>Bacillariophyceae</taxon>
        <taxon>Bacillariophycidae</taxon>
        <taxon>Naviculales</taxon>
        <taxon>Naviculaceae</taxon>
        <taxon>Seminavis</taxon>
    </lineage>
</organism>
<evidence type="ECO:0000313" key="1">
    <source>
        <dbReference type="EMBL" id="CAB9513737.1"/>
    </source>
</evidence>
<dbReference type="OrthoDB" id="2740448at2759"/>
<evidence type="ECO:0000313" key="2">
    <source>
        <dbReference type="Proteomes" id="UP001153069"/>
    </source>
</evidence>
<reference evidence="1" key="1">
    <citation type="submission" date="2020-06" db="EMBL/GenBank/DDBJ databases">
        <authorList>
            <consortium name="Plant Systems Biology data submission"/>
        </authorList>
    </citation>
    <scope>NUCLEOTIDE SEQUENCE</scope>
    <source>
        <strain evidence="1">D6</strain>
    </source>
</reference>
<protein>
    <submittedName>
        <fullName evidence="1">Uncharacterized protein</fullName>
    </submittedName>
</protein>
<dbReference type="AlphaFoldDB" id="A0A9N8E3C5"/>
<proteinExistence type="predicted"/>
<accession>A0A9N8E3C5</accession>
<dbReference type="Proteomes" id="UP001153069">
    <property type="component" value="Unassembled WGS sequence"/>
</dbReference>
<keyword evidence="2" id="KW-1185">Reference proteome</keyword>
<sequence>MTIYESFGSNSINDVEPFTEMEIDDDELRLIALLFPKKKNDPTTGGVVGYDVVLVDLTSLITFVKTELNNATPVFRICIKDMQCRDGEKGSFTLSSHVWIGSMLEHSKALRKFFSATTTAEKIRKDQLAELQGMQLLLKIKFWIADLFDFAKARTRLGCQMAASDIAPYLSPHYFDECEARYLGGIMTPEGISFKECLKNVAEEQPGVAVCTSHNLAPKVLSIFDLKKGFLEDRSFQSQRAKWIKERKVLSRGSA</sequence>
<gene>
    <name evidence="1" type="ORF">SEMRO_609_G175010.1</name>
</gene>